<dbReference type="EMBL" id="KN880863">
    <property type="protein sequence ID" value="KIY61835.1"/>
    <property type="molecule type" value="Genomic_DNA"/>
</dbReference>
<organism evidence="2 3">
    <name type="scientific">Cylindrobasidium torrendii FP15055 ss-10</name>
    <dbReference type="NCBI Taxonomy" id="1314674"/>
    <lineage>
        <taxon>Eukaryota</taxon>
        <taxon>Fungi</taxon>
        <taxon>Dikarya</taxon>
        <taxon>Basidiomycota</taxon>
        <taxon>Agaricomycotina</taxon>
        <taxon>Agaricomycetes</taxon>
        <taxon>Agaricomycetidae</taxon>
        <taxon>Agaricales</taxon>
        <taxon>Marasmiineae</taxon>
        <taxon>Physalacriaceae</taxon>
        <taxon>Cylindrobasidium</taxon>
    </lineage>
</organism>
<sequence length="325" mass="36080">MTARVLAPEKVDKGDRLISQIFMKYHHCNTTTGAEDTRVLVSPAPKQLYRVVDYINNRPDQRGHLLSRRAAQCPDAAPIVVSEDVAQQIRDHVAIWGCDSSPFISTTTDPLWALWKASRLATLPTQSQANKPGEIQILLVRTNRDVFDLSRREIQNILYAPCEPDPRAIQRYASSSSEVLILDLIRKDEISATIPIESIVKFIPRFLNINTSCSAYVWKSQVCQAFAEDPDGIYLLANFLVNVCLEVSRVLGSRNTMGDINEVAGSVCMHGVHLLGALRGGYVSKEDVQRLWAALVEEAGRHDLLQMPGQCQGESKGNTEGQPVT</sequence>
<keyword evidence="3" id="KW-1185">Reference proteome</keyword>
<dbReference type="InterPro" id="IPR056009">
    <property type="entry name" value="DUF7587"/>
</dbReference>
<dbReference type="OrthoDB" id="3359845at2759"/>
<evidence type="ECO:0000313" key="2">
    <source>
        <dbReference type="EMBL" id="KIY61835.1"/>
    </source>
</evidence>
<reference evidence="2 3" key="1">
    <citation type="journal article" date="2015" name="Fungal Genet. Biol.">
        <title>Evolution of novel wood decay mechanisms in Agaricales revealed by the genome sequences of Fistulina hepatica and Cylindrobasidium torrendii.</title>
        <authorList>
            <person name="Floudas D."/>
            <person name="Held B.W."/>
            <person name="Riley R."/>
            <person name="Nagy L.G."/>
            <person name="Koehler G."/>
            <person name="Ransdell A.S."/>
            <person name="Younus H."/>
            <person name="Chow J."/>
            <person name="Chiniquy J."/>
            <person name="Lipzen A."/>
            <person name="Tritt A."/>
            <person name="Sun H."/>
            <person name="Haridas S."/>
            <person name="LaButti K."/>
            <person name="Ohm R.A."/>
            <person name="Kues U."/>
            <person name="Blanchette R.A."/>
            <person name="Grigoriev I.V."/>
            <person name="Minto R.E."/>
            <person name="Hibbett D.S."/>
        </authorList>
    </citation>
    <scope>NUCLEOTIDE SEQUENCE [LARGE SCALE GENOMIC DNA]</scope>
    <source>
        <strain evidence="2 3">FP15055 ss-10</strain>
    </source>
</reference>
<evidence type="ECO:0000313" key="3">
    <source>
        <dbReference type="Proteomes" id="UP000054007"/>
    </source>
</evidence>
<name>A0A0D7AV06_9AGAR</name>
<evidence type="ECO:0000259" key="1">
    <source>
        <dbReference type="Pfam" id="PF24494"/>
    </source>
</evidence>
<dbReference type="Proteomes" id="UP000054007">
    <property type="component" value="Unassembled WGS sequence"/>
</dbReference>
<accession>A0A0D7AV06</accession>
<dbReference type="AlphaFoldDB" id="A0A0D7AV06"/>
<feature type="domain" description="DUF7587" evidence="1">
    <location>
        <begin position="44"/>
        <end position="198"/>
    </location>
</feature>
<gene>
    <name evidence="2" type="ORF">CYLTODRAFT_415167</name>
</gene>
<proteinExistence type="predicted"/>
<dbReference type="Pfam" id="PF24494">
    <property type="entry name" value="DUF7587"/>
    <property type="match status" value="1"/>
</dbReference>
<protein>
    <recommendedName>
        <fullName evidence="1">DUF7587 domain-containing protein</fullName>
    </recommendedName>
</protein>